<evidence type="ECO:0000256" key="7">
    <source>
        <dbReference type="ARBA" id="ARBA00022801"/>
    </source>
</evidence>
<dbReference type="PROSITE" id="PS01095">
    <property type="entry name" value="GH18_1"/>
    <property type="match status" value="1"/>
</dbReference>
<evidence type="ECO:0000256" key="12">
    <source>
        <dbReference type="PROSITE-ProRule" id="PRU00261"/>
    </source>
</evidence>
<dbReference type="Gene3D" id="3.20.20.80">
    <property type="entry name" value="Glycosidases"/>
    <property type="match status" value="2"/>
</dbReference>
<gene>
    <name evidence="18" type="ORF">BN1723_012469</name>
</gene>
<dbReference type="SUPFAM" id="SSF54556">
    <property type="entry name" value="Chitinase insertion domain"/>
    <property type="match status" value="2"/>
</dbReference>
<evidence type="ECO:0000256" key="5">
    <source>
        <dbReference type="ARBA" id="ARBA00022525"/>
    </source>
</evidence>
<dbReference type="GO" id="GO:0006032">
    <property type="term" value="P:chitin catabolic process"/>
    <property type="evidence" value="ECO:0007669"/>
    <property type="project" value="UniProtKB-KW"/>
</dbReference>
<evidence type="ECO:0000256" key="3">
    <source>
        <dbReference type="ARBA" id="ARBA00008682"/>
    </source>
</evidence>
<name>A0A0G4LIE0_VERLO</name>
<dbReference type="InterPro" id="IPR029070">
    <property type="entry name" value="Chitinase_insertion_sf"/>
</dbReference>
<protein>
    <recommendedName>
        <fullName evidence="4">chitinase</fullName>
        <ecNumber evidence="4">3.2.1.14</ecNumber>
    </recommendedName>
</protein>
<dbReference type="Proteomes" id="UP000045706">
    <property type="component" value="Unassembled WGS sequence"/>
</dbReference>
<keyword evidence="10 13" id="KW-0326">Glycosidase</keyword>
<evidence type="ECO:0000256" key="9">
    <source>
        <dbReference type="ARBA" id="ARBA00023277"/>
    </source>
</evidence>
<dbReference type="PANTHER" id="PTHR11177:SF397">
    <property type="entry name" value="CHITINASE"/>
    <property type="match status" value="1"/>
</dbReference>
<keyword evidence="6 12" id="KW-0147">Chitin-binding</keyword>
<dbReference type="SMART" id="SM00270">
    <property type="entry name" value="ChtBD1"/>
    <property type="match status" value="1"/>
</dbReference>
<dbReference type="InterPro" id="IPR001223">
    <property type="entry name" value="Glyco_hydro18_cat"/>
</dbReference>
<evidence type="ECO:0000259" key="16">
    <source>
        <dbReference type="PROSITE" id="PS50941"/>
    </source>
</evidence>
<reference evidence="19" key="1">
    <citation type="submission" date="2015-05" db="EMBL/GenBank/DDBJ databases">
        <authorList>
            <person name="Fogelqvist Johan"/>
        </authorList>
    </citation>
    <scope>NUCLEOTIDE SEQUENCE [LARGE SCALE GENOMIC DNA]</scope>
</reference>
<keyword evidence="15" id="KW-0732">Signal</keyword>
<comment type="similarity">
    <text evidence="3">Belongs to the glycosyl hydrolase 18 family. Chitinase class V subfamily.</text>
</comment>
<dbReference type="GO" id="GO:0008061">
    <property type="term" value="F:chitin binding"/>
    <property type="evidence" value="ECO:0007669"/>
    <property type="project" value="UniProtKB-UniRule"/>
</dbReference>
<feature type="disulfide bond" evidence="12">
    <location>
        <begin position="166"/>
        <end position="178"/>
    </location>
</feature>
<dbReference type="Pfam" id="PF00187">
    <property type="entry name" value="Chitin_bind_1"/>
    <property type="match status" value="1"/>
</dbReference>
<evidence type="ECO:0000256" key="15">
    <source>
        <dbReference type="SAM" id="SignalP"/>
    </source>
</evidence>
<evidence type="ECO:0000256" key="8">
    <source>
        <dbReference type="ARBA" id="ARBA00023024"/>
    </source>
</evidence>
<evidence type="ECO:0000256" key="4">
    <source>
        <dbReference type="ARBA" id="ARBA00012729"/>
    </source>
</evidence>
<dbReference type="SMART" id="SM00636">
    <property type="entry name" value="Glyco_18"/>
    <property type="match status" value="1"/>
</dbReference>
<evidence type="ECO:0000259" key="17">
    <source>
        <dbReference type="PROSITE" id="PS51910"/>
    </source>
</evidence>
<dbReference type="CDD" id="cd00035">
    <property type="entry name" value="ChtBD1"/>
    <property type="match status" value="1"/>
</dbReference>
<keyword evidence="5" id="KW-0964">Secreted</keyword>
<dbReference type="InterPro" id="IPR011583">
    <property type="entry name" value="Chitinase_II/V-like_cat"/>
</dbReference>
<feature type="domain" description="Chitin-binding type-1" evidence="16">
    <location>
        <begin position="152"/>
        <end position="202"/>
    </location>
</feature>
<evidence type="ECO:0000256" key="2">
    <source>
        <dbReference type="ARBA" id="ARBA00004613"/>
    </source>
</evidence>
<keyword evidence="9" id="KW-0119">Carbohydrate metabolism</keyword>
<dbReference type="EC" id="3.2.1.14" evidence="4"/>
<dbReference type="GO" id="GO:0000272">
    <property type="term" value="P:polysaccharide catabolic process"/>
    <property type="evidence" value="ECO:0007669"/>
    <property type="project" value="UniProtKB-KW"/>
</dbReference>
<evidence type="ECO:0000313" key="18">
    <source>
        <dbReference type="EMBL" id="CRK21782.1"/>
    </source>
</evidence>
<evidence type="ECO:0000256" key="1">
    <source>
        <dbReference type="ARBA" id="ARBA00000822"/>
    </source>
</evidence>
<dbReference type="InterPro" id="IPR001579">
    <property type="entry name" value="Glyco_hydro_18_chit_AS"/>
</dbReference>
<dbReference type="GO" id="GO:0005576">
    <property type="term" value="C:extracellular region"/>
    <property type="evidence" value="ECO:0007669"/>
    <property type="project" value="UniProtKB-SubCell"/>
</dbReference>
<dbReference type="PANTHER" id="PTHR11177">
    <property type="entry name" value="CHITINASE"/>
    <property type="match status" value="1"/>
</dbReference>
<organism evidence="18 19">
    <name type="scientific">Verticillium longisporum</name>
    <name type="common">Verticillium dahliae var. longisporum</name>
    <dbReference type="NCBI Taxonomy" id="100787"/>
    <lineage>
        <taxon>Eukaryota</taxon>
        <taxon>Fungi</taxon>
        <taxon>Dikarya</taxon>
        <taxon>Ascomycota</taxon>
        <taxon>Pezizomycotina</taxon>
        <taxon>Sordariomycetes</taxon>
        <taxon>Hypocreomycetidae</taxon>
        <taxon>Glomerellales</taxon>
        <taxon>Plectosphaerellaceae</taxon>
        <taxon>Verticillium</taxon>
    </lineage>
</organism>
<feature type="disulfide bond" evidence="12">
    <location>
        <begin position="171"/>
        <end position="185"/>
    </location>
</feature>
<feature type="region of interest" description="Disordered" evidence="14">
    <location>
        <begin position="1019"/>
        <end position="1039"/>
    </location>
</feature>
<dbReference type="Gene3D" id="3.10.50.10">
    <property type="match status" value="2"/>
</dbReference>
<keyword evidence="7 13" id="KW-0378">Hydrolase</keyword>
<dbReference type="EMBL" id="CVQI01012336">
    <property type="protein sequence ID" value="CRK21782.1"/>
    <property type="molecule type" value="Genomic_DNA"/>
</dbReference>
<evidence type="ECO:0000313" key="19">
    <source>
        <dbReference type="Proteomes" id="UP000045706"/>
    </source>
</evidence>
<dbReference type="SUPFAM" id="SSF57016">
    <property type="entry name" value="Plant lectins/antimicrobial peptides"/>
    <property type="match status" value="1"/>
</dbReference>
<dbReference type="InterPro" id="IPR050314">
    <property type="entry name" value="Glycosyl_Hydrlase_18"/>
</dbReference>
<proteinExistence type="inferred from homology"/>
<evidence type="ECO:0000256" key="13">
    <source>
        <dbReference type="RuleBase" id="RU000489"/>
    </source>
</evidence>
<dbReference type="GO" id="GO:0008843">
    <property type="term" value="F:endochitinase activity"/>
    <property type="evidence" value="ECO:0007669"/>
    <property type="project" value="UniProtKB-EC"/>
</dbReference>
<comment type="catalytic activity">
    <reaction evidence="1">
        <text>Random endo-hydrolysis of N-acetyl-beta-D-glucosaminide (1-&gt;4)-beta-linkages in chitin and chitodextrins.</text>
        <dbReference type="EC" id="3.2.1.14"/>
    </reaction>
</comment>
<evidence type="ECO:0000256" key="14">
    <source>
        <dbReference type="SAM" id="MobiDB-lite"/>
    </source>
</evidence>
<keyword evidence="11" id="KW-0624">Polysaccharide degradation</keyword>
<dbReference type="PROSITE" id="PS51910">
    <property type="entry name" value="GH18_2"/>
    <property type="match status" value="1"/>
</dbReference>
<dbReference type="InterPro" id="IPR036861">
    <property type="entry name" value="Endochitinase-like_sf"/>
</dbReference>
<feature type="chain" id="PRO_5002566235" description="chitinase" evidence="15">
    <location>
        <begin position="24"/>
        <end position="2010"/>
    </location>
</feature>
<evidence type="ECO:0000256" key="10">
    <source>
        <dbReference type="ARBA" id="ARBA00023295"/>
    </source>
</evidence>
<feature type="domain" description="GH18" evidence="17">
    <location>
        <begin position="214"/>
        <end position="544"/>
    </location>
</feature>
<feature type="signal peptide" evidence="15">
    <location>
        <begin position="1"/>
        <end position="23"/>
    </location>
</feature>
<feature type="disulfide bond" evidence="12">
    <location>
        <begin position="196"/>
        <end position="200"/>
    </location>
</feature>
<evidence type="ECO:0000256" key="6">
    <source>
        <dbReference type="ARBA" id="ARBA00022669"/>
    </source>
</evidence>
<accession>A0A0G4LIE0</accession>
<keyword evidence="8" id="KW-0146">Chitin degradation</keyword>
<evidence type="ECO:0000256" key="11">
    <source>
        <dbReference type="ARBA" id="ARBA00023326"/>
    </source>
</evidence>
<dbReference type="SUPFAM" id="SSF51445">
    <property type="entry name" value="(Trans)glycosidases"/>
    <property type="match status" value="2"/>
</dbReference>
<comment type="caution">
    <text evidence="12">Lacks conserved residue(s) required for the propagation of feature annotation.</text>
</comment>
<dbReference type="PROSITE" id="PS50941">
    <property type="entry name" value="CHIT_BIND_I_2"/>
    <property type="match status" value="1"/>
</dbReference>
<dbReference type="InterPro" id="IPR017853">
    <property type="entry name" value="GH"/>
</dbReference>
<dbReference type="Gene3D" id="3.30.60.10">
    <property type="entry name" value="Endochitinase-like"/>
    <property type="match status" value="1"/>
</dbReference>
<dbReference type="InterPro" id="IPR001002">
    <property type="entry name" value="Chitin-bd_1"/>
</dbReference>
<sequence length="2010" mass="221091">MWAQSWLATRTLLLLILATTSIAGVVSPKPHVEDVPHQLGACRSATPFLDFSAKIRRDYQLPVCSAGDSPDDLDHKNVESSNSASPFEEQSLSSLFARQVVGGDDYSCGPDRPCKNGACCPKKTLQCNYGEKSCGTSGISPNEVCWSNCDAKAKCGKNAKVPGQKCLLNVCCGKWGFCGMTEDFCEVKDNGATGGCQSNCKQPGPKGKGSKQLDRVIGYYEAWRYNSECQGMPMKDIPINSLTHLYFSFAFITPNEYNIIGMDGLPSEIFSNFTDLKKDNPSLKMIIAIGGWTHNDPGPLQKVFSDMVSTKKNRSTFIENLMAFLRQYAFDGVDFDWEYPGADDRGGVPDDGINFTQFLKELEEANKKQPKRYIVSYTAPTSFWYLRHFDLKSIEYVDFINVMSYDLHGVWDRDNPIGSHIYGHTNLTEMSLAFDLFWRNDVPAGKLNMGRAMKGACSGESGILSYREIMEVIKIKKLKPVHDKKAGVKYITWNTDQWVSYDDKETFKQKKDLAKKLGLGGFLIWAIDQDDDQLSALSAVLDPKPLGDFRACSGESGILSYREIMEVIKTKKLKPVHDKKAGVKYITWNTDQWVSYDDKETFKQKKDLAKKLGLGGFLIWAIDQDDDQLPALSAVLDPKPLGDFRSDKADDNWTGSNEKCYVSKCGKGCSPGDIKITEQKCDEGKKSQLCCPLSGAPDPKDCTWRGGPNICNGRCHDDEVMTHMSKWGGGADCWDGNAAHCCKSPLGEENSCYWGGVAKKCKHSPAAYSSRCSISSEKCYVSKCGKGCSPGDIKITEQKCGNGKKSQLCCPLSGAPDPKDCTWRGGPNICNGRCHDDEVMTHMSKWGGGADCWDGNAAHCCKSPLGEENSCYWGGVAQKCKAGHLPLTFSGTVLSILDDIAEVILLVVGRAVPLAALTGRVLLEVLDQLDLDTNKLYCCPEDDVDRWKNCAWYGKPGNCFDGHCPDMKFVQLTDSYFGGGETCGGQLSRVRTFCCESAADPLFLPVPLENLFEHPPDGDSVDTDFSLKTDDSSASGDDEPNEAAFQFVVLASPDELQVSVDKRDGSHWDVFGCEDAVTEGEHTVSMVCTDFSERSNCHKIGLGHGVPGTILQMPPGCGPGKYAVAKSMEPADSDDHVKLLPRRLAHLAPRKPTVYSLTFDYDFGRVPRDLGSTQMRIDFSKQDDYWDTVVAGSVSKKKRDLTKRTLADVGDNHVRWLEEEFRDDYHFGGLETRDLHERWFGTSILEWLAQLVKPEIKREFMHRYDDTLTAKLIDETWSCSKGDISYEGHLLAQALLKIKVESSFGFTLIVNDLSLPLDLSQSYLTFYNKGAITGVMILEAVAKVFYEKKSVILNIPFPGASFKIPGIATIGPQLTVEGSIDASFAVAGTIETKLEIAKWEVRQVVPDNGDDAYKPKEIGKGDTSLDRTGDFGGIKKPEFYAGVAVQGDVTARLSAAAEFGVRFADRWDVDPAAAAVVGEASVMAKLTAGVSTDAVCPFTYSLDVGARLYAKVQAPKVFGWPGGQYELTPKWNKGIIEAGTCPKLGAIPSKRDLDLVEAAANLSAADNPSQLGNTDFGGHNELERRSGHLAKRGSVHGPVLRLPVGKFFCPPSSDGSENESSSCKDVKAAWDQDKYLNEDYDGMRRRKREAPEDDLLDVDDEQDLDDVEGEILAHIFGRSISKKPIKACSLKTTFNYPTDGSLDSDALIYGWEQPDVCGSYDWGGPLDARVAGTSYHSEHILEAQMVVQFFAYMDEKIDSVANPDPNASSNKKKISFCEYVNVMFDIDAIAAPGLDTARGFAAMLTPINHIAAQFPTHQWKTEEYVSLEAVINTPAKGKAWGTDDNIINTSSWLTDRLPTAAGARAMLKAMRALVGSRVYHNDGTVMGILRAQKARVGTVLDLLDTTLLPANPPQGFTAWPQQGYGLRAEWDAFMKGEFLLMQTKTMKVIYDFIGPLKEQWTGDAVRQANEDQPGDSTAVLATKQGVRNLIDDIEAMDDYLATMPAWQSAF</sequence>
<comment type="subcellular location">
    <subcellularLocation>
        <location evidence="2">Secreted</location>
    </subcellularLocation>
</comment>
<keyword evidence="12" id="KW-1015">Disulfide bond</keyword>
<dbReference type="Pfam" id="PF00704">
    <property type="entry name" value="Glyco_hydro_18"/>
    <property type="match status" value="2"/>
</dbReference>